<comment type="similarity">
    <text evidence="1">Belongs to the UPF0065 (bug) family.</text>
</comment>
<evidence type="ECO:0000256" key="1">
    <source>
        <dbReference type="ARBA" id="ARBA00006987"/>
    </source>
</evidence>
<reference evidence="3 4" key="1">
    <citation type="submission" date="2020-07" db="EMBL/GenBank/DDBJ databases">
        <title>Genomic Encyclopedia of Type Strains, Phase IV (KMG-V): Genome sequencing to study the core and pangenomes of soil and plant-associated prokaryotes.</title>
        <authorList>
            <person name="Whitman W."/>
        </authorList>
    </citation>
    <scope>NUCLEOTIDE SEQUENCE [LARGE SCALE GENOMIC DNA]</scope>
    <source>
        <strain evidence="3 4">SAS40</strain>
    </source>
</reference>
<dbReference type="Pfam" id="PF03401">
    <property type="entry name" value="TctC"/>
    <property type="match status" value="1"/>
</dbReference>
<dbReference type="RefSeq" id="WP_179582675.1">
    <property type="nucleotide sequence ID" value="NZ_JACBYR010000001.1"/>
</dbReference>
<feature type="chain" id="PRO_5031350622" evidence="2">
    <location>
        <begin position="21"/>
        <end position="325"/>
    </location>
</feature>
<evidence type="ECO:0000256" key="2">
    <source>
        <dbReference type="SAM" id="SignalP"/>
    </source>
</evidence>
<dbReference type="Gene3D" id="3.40.190.10">
    <property type="entry name" value="Periplasmic binding protein-like II"/>
    <property type="match status" value="1"/>
</dbReference>
<evidence type="ECO:0000313" key="4">
    <source>
        <dbReference type="Proteomes" id="UP000542125"/>
    </source>
</evidence>
<dbReference type="CDD" id="cd07012">
    <property type="entry name" value="PBP2_Bug_TTT"/>
    <property type="match status" value="1"/>
</dbReference>
<evidence type="ECO:0000313" key="3">
    <source>
        <dbReference type="EMBL" id="NYE81038.1"/>
    </source>
</evidence>
<dbReference type="AlphaFoldDB" id="A0A7Y9IR59"/>
<organism evidence="3 4">
    <name type="scientific">Pigmentiphaga litoralis</name>
    <dbReference type="NCBI Taxonomy" id="516702"/>
    <lineage>
        <taxon>Bacteria</taxon>
        <taxon>Pseudomonadati</taxon>
        <taxon>Pseudomonadota</taxon>
        <taxon>Betaproteobacteria</taxon>
        <taxon>Burkholderiales</taxon>
        <taxon>Alcaligenaceae</taxon>
        <taxon>Pigmentiphaga</taxon>
    </lineage>
</organism>
<gene>
    <name evidence="3" type="ORF">FHW18_000309</name>
</gene>
<proteinExistence type="inferred from homology"/>
<dbReference type="InterPro" id="IPR042100">
    <property type="entry name" value="Bug_dom1"/>
</dbReference>
<dbReference type="InterPro" id="IPR005064">
    <property type="entry name" value="BUG"/>
</dbReference>
<keyword evidence="4" id="KW-1185">Reference proteome</keyword>
<comment type="caution">
    <text evidence="3">The sequence shown here is derived from an EMBL/GenBank/DDBJ whole genome shotgun (WGS) entry which is preliminary data.</text>
</comment>
<protein>
    <submittedName>
        <fullName evidence="3">Tripartite-type tricarboxylate transporter receptor subunit TctC</fullName>
    </submittedName>
</protein>
<dbReference type="PROSITE" id="PS51257">
    <property type="entry name" value="PROKAR_LIPOPROTEIN"/>
    <property type="match status" value="1"/>
</dbReference>
<name>A0A7Y9IR59_9BURK</name>
<keyword evidence="3" id="KW-0675">Receptor</keyword>
<dbReference type="PANTHER" id="PTHR42928:SF5">
    <property type="entry name" value="BLR1237 PROTEIN"/>
    <property type="match status" value="1"/>
</dbReference>
<dbReference type="PIRSF" id="PIRSF017082">
    <property type="entry name" value="YflP"/>
    <property type="match status" value="1"/>
</dbReference>
<dbReference type="Proteomes" id="UP000542125">
    <property type="component" value="Unassembled WGS sequence"/>
</dbReference>
<dbReference type="EMBL" id="JACBYR010000001">
    <property type="protein sequence ID" value="NYE81038.1"/>
    <property type="molecule type" value="Genomic_DNA"/>
</dbReference>
<accession>A0A7Y9IR59</accession>
<sequence>MRHPLLTACSAALACTFAVAAPMAGAADFPTKPIRIVVPYSAGGTADVLPRIIGEKLTAMWGQPVIIDNRPGAGGNIGADMVAKAAPDGYTLMATPPAPLAINRYLYKSLPFEPEAFVPVTILAKVPNVLAVQNNLPPKSATEFLNYARSRNGQVTVATQGNGTTSHLTGAMVANQARAGFVFVPYKGTAPALADLMGGQVDAFFDNISSAYRQHEAGKVRILAVTSNTRSPLLPKVPTLAESGLPGFDVSTWFGVVAPAGTPTEVVQKLNAGIVEVLKMADVQQKFIEQGAQVVGDTPKQMGEFLDAERIKWKKAIATADVSIN</sequence>
<dbReference type="PANTHER" id="PTHR42928">
    <property type="entry name" value="TRICARBOXYLATE-BINDING PROTEIN"/>
    <property type="match status" value="1"/>
</dbReference>
<dbReference type="SUPFAM" id="SSF53850">
    <property type="entry name" value="Periplasmic binding protein-like II"/>
    <property type="match status" value="1"/>
</dbReference>
<keyword evidence="2" id="KW-0732">Signal</keyword>
<dbReference type="Gene3D" id="3.40.190.150">
    <property type="entry name" value="Bordetella uptake gene, domain 1"/>
    <property type="match status" value="1"/>
</dbReference>
<feature type="signal peptide" evidence="2">
    <location>
        <begin position="1"/>
        <end position="20"/>
    </location>
</feature>